<dbReference type="GO" id="GO:0047262">
    <property type="term" value="F:polygalacturonate 4-alpha-galacturonosyltransferase activity"/>
    <property type="evidence" value="ECO:0007669"/>
    <property type="project" value="InterPro"/>
</dbReference>
<keyword evidence="2" id="KW-1185">Reference proteome</keyword>
<reference evidence="2" key="1">
    <citation type="journal article" date="2017" name="Nature">
        <title>The sunflower genome provides insights into oil metabolism, flowering and Asterid evolution.</title>
        <authorList>
            <person name="Badouin H."/>
            <person name="Gouzy J."/>
            <person name="Grassa C.J."/>
            <person name="Murat F."/>
            <person name="Staton S.E."/>
            <person name="Cottret L."/>
            <person name="Lelandais-Briere C."/>
            <person name="Owens G.L."/>
            <person name="Carrere S."/>
            <person name="Mayjonade B."/>
            <person name="Legrand L."/>
            <person name="Gill N."/>
            <person name="Kane N.C."/>
            <person name="Bowers J.E."/>
            <person name="Hubner S."/>
            <person name="Bellec A."/>
            <person name="Berard A."/>
            <person name="Berges H."/>
            <person name="Blanchet N."/>
            <person name="Boniface M.C."/>
            <person name="Brunel D."/>
            <person name="Catrice O."/>
            <person name="Chaidir N."/>
            <person name="Claudel C."/>
            <person name="Donnadieu C."/>
            <person name="Faraut T."/>
            <person name="Fievet G."/>
            <person name="Helmstetter N."/>
            <person name="King M."/>
            <person name="Knapp S.J."/>
            <person name="Lai Z."/>
            <person name="Le Paslier M.C."/>
            <person name="Lippi Y."/>
            <person name="Lorenzon L."/>
            <person name="Mandel J.R."/>
            <person name="Marage G."/>
            <person name="Marchand G."/>
            <person name="Marquand E."/>
            <person name="Bret-Mestries E."/>
            <person name="Morien E."/>
            <person name="Nambeesan S."/>
            <person name="Nguyen T."/>
            <person name="Pegot-Espagnet P."/>
            <person name="Pouilly N."/>
            <person name="Raftis F."/>
            <person name="Sallet E."/>
            <person name="Schiex T."/>
            <person name="Thomas J."/>
            <person name="Vandecasteele C."/>
            <person name="Vares D."/>
            <person name="Vear F."/>
            <person name="Vautrin S."/>
            <person name="Crespi M."/>
            <person name="Mangin B."/>
            <person name="Burke J.M."/>
            <person name="Salse J."/>
            <person name="Munos S."/>
            <person name="Vincourt P."/>
            <person name="Rieseberg L.H."/>
            <person name="Langlade N.B."/>
        </authorList>
    </citation>
    <scope>NUCLEOTIDE SEQUENCE [LARGE SCALE GENOMIC DNA]</scope>
    <source>
        <strain evidence="2">cv. SF193</strain>
    </source>
</reference>
<gene>
    <name evidence="1" type="ORF">HannXRQ_Chr04g0110011</name>
</gene>
<keyword evidence="1" id="KW-0808">Transferase</keyword>
<evidence type="ECO:0000313" key="1">
    <source>
        <dbReference type="EMBL" id="OTG28326.1"/>
    </source>
</evidence>
<dbReference type="AlphaFoldDB" id="A0A251UZP4"/>
<evidence type="ECO:0000313" key="2">
    <source>
        <dbReference type="Proteomes" id="UP000215914"/>
    </source>
</evidence>
<proteinExistence type="predicted"/>
<dbReference type="Proteomes" id="UP000215914">
    <property type="component" value="Chromosome 4"/>
</dbReference>
<organism evidence="1 2">
    <name type="scientific">Helianthus annuus</name>
    <name type="common">Common sunflower</name>
    <dbReference type="NCBI Taxonomy" id="4232"/>
    <lineage>
        <taxon>Eukaryota</taxon>
        <taxon>Viridiplantae</taxon>
        <taxon>Streptophyta</taxon>
        <taxon>Embryophyta</taxon>
        <taxon>Tracheophyta</taxon>
        <taxon>Spermatophyta</taxon>
        <taxon>Magnoliopsida</taxon>
        <taxon>eudicotyledons</taxon>
        <taxon>Gunneridae</taxon>
        <taxon>Pentapetalae</taxon>
        <taxon>asterids</taxon>
        <taxon>campanulids</taxon>
        <taxon>Asterales</taxon>
        <taxon>Asteraceae</taxon>
        <taxon>Asteroideae</taxon>
        <taxon>Heliantheae alliance</taxon>
        <taxon>Heliantheae</taxon>
        <taxon>Helianthus</taxon>
    </lineage>
</organism>
<dbReference type="PANTHER" id="PTHR32116:SF104">
    <property type="entry name" value="HEXOSYLTRANSFERASE"/>
    <property type="match status" value="1"/>
</dbReference>
<dbReference type="PANTHER" id="PTHR32116">
    <property type="entry name" value="GALACTURONOSYLTRANSFERASE 4-RELATED"/>
    <property type="match status" value="1"/>
</dbReference>
<dbReference type="InParanoid" id="A0A251UZP4"/>
<accession>A0A251UZP4</accession>
<dbReference type="EMBL" id="CM007893">
    <property type="protein sequence ID" value="OTG28326.1"/>
    <property type="molecule type" value="Genomic_DNA"/>
</dbReference>
<name>A0A251UZP4_HELAN</name>
<protein>
    <submittedName>
        <fullName evidence="1">Putative nucleotide-diphospho-sugar transferase, Plant galacturonosyltransferase GAUT</fullName>
    </submittedName>
</protein>
<dbReference type="InterPro" id="IPR029993">
    <property type="entry name" value="GAUT"/>
</dbReference>
<sequence>MMMPSFKLLEASAVVNFTILNTDHPKQFMFHVVTNSCNYAAMQAWFITNDFKGSIIEVQKLKT</sequence>